<feature type="domain" description="THIF-type NAD/FAD binding fold" evidence="9">
    <location>
        <begin position="17"/>
        <end position="324"/>
    </location>
</feature>
<dbReference type="InterPro" id="IPR000594">
    <property type="entry name" value="ThiF_NAD_FAD-bd"/>
</dbReference>
<evidence type="ECO:0000256" key="3">
    <source>
        <dbReference type="ARBA" id="ARBA00005673"/>
    </source>
</evidence>
<comment type="subcellular location">
    <subcellularLocation>
        <location evidence="1">Nucleus</location>
    </subcellularLocation>
</comment>
<dbReference type="InterPro" id="IPR000011">
    <property type="entry name" value="UBQ/SUMO-activ_enz_E1-like"/>
</dbReference>
<comment type="subunit">
    <text evidence="6">Heterodimer of SAE1 and UBA2/SAE2. The heterodimer corresponds to the two domains that are encoded on a single polypeptide chain in ubiquitin-activating enzyme E1. Interacts with UBE2I.</text>
</comment>
<keyword evidence="4" id="KW-0833">Ubl conjugation pathway</keyword>
<keyword evidence="5" id="KW-0539">Nucleus</keyword>
<evidence type="ECO:0000256" key="4">
    <source>
        <dbReference type="ARBA" id="ARBA00022786"/>
    </source>
</evidence>
<evidence type="ECO:0000256" key="2">
    <source>
        <dbReference type="ARBA" id="ARBA00004718"/>
    </source>
</evidence>
<evidence type="ECO:0000259" key="9">
    <source>
        <dbReference type="Pfam" id="PF00899"/>
    </source>
</evidence>
<organism evidence="10">
    <name type="scientific">Xenopsylla cheopis</name>
    <name type="common">Oriental rat flea</name>
    <name type="synonym">Pulex cheopis</name>
    <dbReference type="NCBI Taxonomy" id="163159"/>
    <lineage>
        <taxon>Eukaryota</taxon>
        <taxon>Metazoa</taxon>
        <taxon>Ecdysozoa</taxon>
        <taxon>Arthropoda</taxon>
        <taxon>Hexapoda</taxon>
        <taxon>Insecta</taxon>
        <taxon>Pterygota</taxon>
        <taxon>Neoptera</taxon>
        <taxon>Endopterygota</taxon>
        <taxon>Siphonaptera</taxon>
        <taxon>Pulicidae</taxon>
        <taxon>Xenopsyllinae</taxon>
        <taxon>Xenopsylla</taxon>
    </lineage>
</organism>
<evidence type="ECO:0000313" key="10">
    <source>
        <dbReference type="EMBL" id="NOV47615.1"/>
    </source>
</evidence>
<dbReference type="Gene3D" id="3.40.50.720">
    <property type="entry name" value="NAD(P)-binding Rossmann-like Domain"/>
    <property type="match status" value="1"/>
</dbReference>
<protein>
    <recommendedName>
        <fullName evidence="7">SUMO-activating enzyme subunit 1</fullName>
    </recommendedName>
    <alternativeName>
        <fullName evidence="8">Ubiquitin-like 1-activating enzyme E1A</fullName>
    </alternativeName>
</protein>
<proteinExistence type="inferred from homology"/>
<dbReference type="InterPro" id="IPR045886">
    <property type="entry name" value="ThiF/MoeB/HesA"/>
</dbReference>
<dbReference type="GO" id="GO:0005737">
    <property type="term" value="C:cytoplasm"/>
    <property type="evidence" value="ECO:0007669"/>
    <property type="project" value="TreeGrafter"/>
</dbReference>
<accession>A0A6M2DMU0</accession>
<dbReference type="FunFam" id="3.40.50.720:FF:000744">
    <property type="entry name" value="Smt3 activating enzyme 1"/>
    <property type="match status" value="1"/>
</dbReference>
<dbReference type="GO" id="GO:0031510">
    <property type="term" value="C:SUMO activating enzyme complex"/>
    <property type="evidence" value="ECO:0007669"/>
    <property type="project" value="TreeGrafter"/>
</dbReference>
<dbReference type="Pfam" id="PF00899">
    <property type="entry name" value="ThiF"/>
    <property type="match status" value="1"/>
</dbReference>
<comment type="similarity">
    <text evidence="3">Belongs to the ubiquitin-activating E1 family.</text>
</comment>
<comment type="pathway">
    <text evidence="2">Protein modification; protein sumoylation.</text>
</comment>
<evidence type="ECO:0000256" key="1">
    <source>
        <dbReference type="ARBA" id="ARBA00004123"/>
    </source>
</evidence>
<dbReference type="GO" id="GO:0016925">
    <property type="term" value="P:protein sumoylation"/>
    <property type="evidence" value="ECO:0007669"/>
    <property type="project" value="TreeGrafter"/>
</dbReference>
<dbReference type="SUPFAM" id="SSF69572">
    <property type="entry name" value="Activating enzymes of the ubiquitin-like proteins"/>
    <property type="match status" value="1"/>
</dbReference>
<evidence type="ECO:0000256" key="7">
    <source>
        <dbReference type="ARBA" id="ARBA00044187"/>
    </source>
</evidence>
<dbReference type="PANTHER" id="PTHR10953:SF162">
    <property type="entry name" value="SUMO-ACTIVATING ENZYME SUBUNIT 1"/>
    <property type="match status" value="1"/>
</dbReference>
<dbReference type="CDD" id="cd01492">
    <property type="entry name" value="Aos1_SUMO"/>
    <property type="match status" value="1"/>
</dbReference>
<dbReference type="AlphaFoldDB" id="A0A6M2DMU0"/>
<dbReference type="GO" id="GO:0019948">
    <property type="term" value="F:SUMO activating enzyme activity"/>
    <property type="evidence" value="ECO:0007669"/>
    <property type="project" value="TreeGrafter"/>
</dbReference>
<evidence type="ECO:0000256" key="5">
    <source>
        <dbReference type="ARBA" id="ARBA00023242"/>
    </source>
</evidence>
<reference evidence="10" key="1">
    <citation type="submission" date="2020-03" db="EMBL/GenBank/DDBJ databases">
        <title>Transcriptomic Profiling of the Digestive Tract of the Rat Flea, Xenopsylla cheopis, Following Blood Feeding and Infection with Yersinia pestis.</title>
        <authorList>
            <person name="Bland D.M."/>
            <person name="Martens C.A."/>
            <person name="Virtaneva K."/>
            <person name="Kanakabandi K."/>
            <person name="Long D."/>
            <person name="Rosenke R."/>
            <person name="Saturday G.A."/>
            <person name="Hoyt F.H."/>
            <person name="Bruno D.P."/>
            <person name="Ribeiro J.M.C."/>
            <person name="Hinnebusch J."/>
        </authorList>
    </citation>
    <scope>NUCLEOTIDE SEQUENCE</scope>
</reference>
<dbReference type="EMBL" id="GIIL01003889">
    <property type="protein sequence ID" value="NOV47615.1"/>
    <property type="molecule type" value="Transcribed_RNA"/>
</dbReference>
<evidence type="ECO:0000256" key="8">
    <source>
        <dbReference type="ARBA" id="ARBA00044354"/>
    </source>
</evidence>
<dbReference type="PANTHER" id="PTHR10953">
    <property type="entry name" value="UBIQUITIN-ACTIVATING ENZYME E1"/>
    <property type="match status" value="1"/>
</dbReference>
<evidence type="ECO:0000256" key="6">
    <source>
        <dbReference type="ARBA" id="ARBA00026003"/>
    </source>
</evidence>
<dbReference type="PRINTS" id="PR01849">
    <property type="entry name" value="UBIQUITINACT"/>
</dbReference>
<dbReference type="InterPro" id="IPR035985">
    <property type="entry name" value="Ubiquitin-activating_enz"/>
</dbReference>
<name>A0A6M2DMU0_XENCH</name>
<sequence length="335" mass="37747">MVENEAPQLSAGEAELYDRQIRLWGLESQKRLRAARILLVGLNGLGAEVAKNIILAGIKAITLMDDRNVTPEDSASQFLCSTQDVGQNRAEASLQRARALNPNVEITADNSKVETKTDEFFESFDVVCVIEQTIDVLININNICRKLDIKFLCGDVWGMFGYTFGDLKNHEYAEDVITYKTEKSLYGKSKSITVTTTKKGYLAFVPLKSVMTRDYKAANFLKSLKRNGPCYLAMRVLHKFRTKFNRDPLPSTKEEDIKELNTIRKLILSETGIEESLFTEDFFSHVVLQISPTCAILGGILGHEIIKAVSQREKPHDNLFFFNPQNCSGFVDCVR</sequence>